<dbReference type="Proteomes" id="UP000481583">
    <property type="component" value="Unassembled WGS sequence"/>
</dbReference>
<proteinExistence type="predicted"/>
<dbReference type="AlphaFoldDB" id="A0A6G4TRM0"/>
<feature type="region of interest" description="Disordered" evidence="1">
    <location>
        <begin position="43"/>
        <end position="65"/>
    </location>
</feature>
<gene>
    <name evidence="2" type="ORF">G5C51_01020</name>
</gene>
<dbReference type="RefSeq" id="WP_165229923.1">
    <property type="nucleotide sequence ID" value="NZ_JAAKZV010000002.1"/>
</dbReference>
<reference evidence="2 3" key="1">
    <citation type="submission" date="2020-02" db="EMBL/GenBank/DDBJ databases">
        <title>Whole-genome analyses of novel actinobacteria.</title>
        <authorList>
            <person name="Sahin N."/>
        </authorList>
    </citation>
    <scope>NUCLEOTIDE SEQUENCE [LARGE SCALE GENOMIC DNA]</scope>
    <source>
        <strain evidence="2 3">A7024</strain>
    </source>
</reference>
<sequence length="65" mass="7227">MLTSLTPEFFERFALLFTATLVLVFMATTAADALVVRLQRNRAARRQVTPPQGPAPQPRIPAGRF</sequence>
<keyword evidence="3" id="KW-1185">Reference proteome</keyword>
<dbReference type="EMBL" id="JAAKZV010000002">
    <property type="protein sequence ID" value="NGN62494.1"/>
    <property type="molecule type" value="Genomic_DNA"/>
</dbReference>
<evidence type="ECO:0000313" key="2">
    <source>
        <dbReference type="EMBL" id="NGN62494.1"/>
    </source>
</evidence>
<evidence type="ECO:0000313" key="3">
    <source>
        <dbReference type="Proteomes" id="UP000481583"/>
    </source>
</evidence>
<comment type="caution">
    <text evidence="2">The sequence shown here is derived from an EMBL/GenBank/DDBJ whole genome shotgun (WGS) entry which is preliminary data.</text>
</comment>
<protein>
    <submittedName>
        <fullName evidence="2">Uncharacterized protein</fullName>
    </submittedName>
</protein>
<accession>A0A6G4TRM0</accession>
<organism evidence="2 3">
    <name type="scientific">Streptomyces coryli</name>
    <dbReference type="NCBI Taxonomy" id="1128680"/>
    <lineage>
        <taxon>Bacteria</taxon>
        <taxon>Bacillati</taxon>
        <taxon>Actinomycetota</taxon>
        <taxon>Actinomycetes</taxon>
        <taxon>Kitasatosporales</taxon>
        <taxon>Streptomycetaceae</taxon>
        <taxon>Streptomyces</taxon>
    </lineage>
</organism>
<evidence type="ECO:0000256" key="1">
    <source>
        <dbReference type="SAM" id="MobiDB-lite"/>
    </source>
</evidence>
<name>A0A6G4TRM0_9ACTN</name>